<feature type="compositionally biased region" description="Basic and acidic residues" evidence="1">
    <location>
        <begin position="1"/>
        <end position="18"/>
    </location>
</feature>
<feature type="compositionally biased region" description="Polar residues" evidence="1">
    <location>
        <begin position="24"/>
        <end position="39"/>
    </location>
</feature>
<feature type="compositionally biased region" description="Low complexity" evidence="1">
    <location>
        <begin position="143"/>
        <end position="163"/>
    </location>
</feature>
<dbReference type="STRING" id="28573.A0A0U1LSR4"/>
<dbReference type="AlphaFoldDB" id="A0A0U1LSR4"/>
<dbReference type="EMBL" id="CVMT01000002">
    <property type="protein sequence ID" value="CRG86437.1"/>
    <property type="molecule type" value="Genomic_DNA"/>
</dbReference>
<name>A0A0U1LSR4_TALIS</name>
<organism evidence="2 3">
    <name type="scientific">Talaromyces islandicus</name>
    <name type="common">Penicillium islandicum</name>
    <dbReference type="NCBI Taxonomy" id="28573"/>
    <lineage>
        <taxon>Eukaryota</taxon>
        <taxon>Fungi</taxon>
        <taxon>Dikarya</taxon>
        <taxon>Ascomycota</taxon>
        <taxon>Pezizomycotina</taxon>
        <taxon>Eurotiomycetes</taxon>
        <taxon>Eurotiomycetidae</taxon>
        <taxon>Eurotiales</taxon>
        <taxon>Trichocomaceae</taxon>
        <taxon>Talaromyces</taxon>
        <taxon>Talaromyces sect. Islandici</taxon>
    </lineage>
</organism>
<proteinExistence type="predicted"/>
<feature type="compositionally biased region" description="Low complexity" evidence="1">
    <location>
        <begin position="242"/>
        <end position="253"/>
    </location>
</feature>
<evidence type="ECO:0000313" key="3">
    <source>
        <dbReference type="Proteomes" id="UP000054383"/>
    </source>
</evidence>
<reference evidence="2 3" key="1">
    <citation type="submission" date="2015-04" db="EMBL/GenBank/DDBJ databases">
        <authorList>
            <person name="Syromyatnikov M.Y."/>
            <person name="Popov V.N."/>
        </authorList>
    </citation>
    <scope>NUCLEOTIDE SEQUENCE [LARGE SCALE GENOMIC DNA]</scope>
    <source>
        <strain evidence="2">WF-38-12</strain>
    </source>
</reference>
<feature type="region of interest" description="Disordered" evidence="1">
    <location>
        <begin position="225"/>
        <end position="262"/>
    </location>
</feature>
<sequence length="514" mass="57548">MPTTRDDPSAKRSDETRKVPVRQPSKTSSIPTPTFAANHNSEDVGNRRKSLLPQRSISMRQAHQLQPQSHVDRKQLSPDQPTGIQKPAMAQRPRSGLEDTTKETSQTQIGKKPVAASRTRTDRGVVRPRSPLKMQQQKVDGKPTVPSATPASPTKRKTTTTQMLPPPPQPSSRPTRSASLRQPPAPKIASREGKGHTRHKSQVLPSSTATPHVAGKVQRPAFNTFQQHFSPKKAGREIAASTETNNNTTTTTTSRSEGDVLSASRPDVTALQTELLQLYLLYSLSVQQDAEWRSTAELQLRKKYNHVANTYQGQLAEERVVQQQWNMKALHDWSVDCASNGNALEDFSTQIQNLSQVIQEVADVTMADSGRYTLVVRAFEGWLTRVEEVKESRRWRKHAFDTGPEELQFVYPMDRAWKDEVEALSSKAELCLRRLQNLTMLDGDDNGGSALMQIARGHRDLLVLMIDELKAMREIELEVVALEKSWVSRAADRLRNVEDGQHISSTTRKGIWTA</sequence>
<protein>
    <submittedName>
        <fullName evidence="2">Uncharacterized protein</fullName>
    </submittedName>
</protein>
<keyword evidence="3" id="KW-1185">Reference proteome</keyword>
<feature type="region of interest" description="Disordered" evidence="1">
    <location>
        <begin position="1"/>
        <end position="213"/>
    </location>
</feature>
<gene>
    <name evidence="2" type="ORF">PISL3812_03443</name>
</gene>
<dbReference type="OrthoDB" id="4226254at2759"/>
<dbReference type="OMA" id="WKDECAG"/>
<accession>A0A0U1LSR4</accession>
<dbReference type="Proteomes" id="UP000054383">
    <property type="component" value="Unassembled WGS sequence"/>
</dbReference>
<feature type="compositionally biased region" description="Polar residues" evidence="1">
    <location>
        <begin position="53"/>
        <end position="69"/>
    </location>
</feature>
<evidence type="ECO:0000313" key="2">
    <source>
        <dbReference type="EMBL" id="CRG86437.1"/>
    </source>
</evidence>
<evidence type="ECO:0000256" key="1">
    <source>
        <dbReference type="SAM" id="MobiDB-lite"/>
    </source>
</evidence>